<evidence type="ECO:0000313" key="3">
    <source>
        <dbReference type="Proteomes" id="UP000252797"/>
    </source>
</evidence>
<dbReference type="Pfam" id="PF09509">
    <property type="entry name" value="Hypoth_Ymh"/>
    <property type="match status" value="1"/>
</dbReference>
<feature type="domain" description="Conserved hypothetical protein CHP02391" evidence="1">
    <location>
        <begin position="143"/>
        <end position="263"/>
    </location>
</feature>
<dbReference type="InterPro" id="IPR012654">
    <property type="entry name" value="CHP02391"/>
</dbReference>
<accession>A0A367CEJ7</accession>
<reference evidence="2 3" key="1">
    <citation type="submission" date="2015-06" db="EMBL/GenBank/DDBJ databases">
        <title>The Genome Sequence of Enterococcus durans 4EA1.</title>
        <authorList>
            <consortium name="The Broad Institute Genomics Platform"/>
            <consortium name="The Broad Institute Genome Sequencing Center for Infectious Disease"/>
            <person name="Earl A.M."/>
            <person name="Van Tyne D."/>
            <person name="Lebreton F."/>
            <person name="Saavedra J.T."/>
            <person name="Gilmore M.S."/>
            <person name="Manson Mcguire A."/>
            <person name="Clock S."/>
            <person name="Crupain M."/>
            <person name="Rangan U."/>
            <person name="Young S."/>
            <person name="Abouelleil A."/>
            <person name="Cao P."/>
            <person name="Chapman S.B."/>
            <person name="Griggs A."/>
            <person name="Priest M."/>
            <person name="Shea T."/>
            <person name="Wortman J."/>
            <person name="Nusbaum C."/>
            <person name="Birren B."/>
        </authorList>
    </citation>
    <scope>NUCLEOTIDE SEQUENCE [LARGE SCALE GENOMIC DNA]</scope>
    <source>
        <strain evidence="2 3">4EA1</strain>
    </source>
</reference>
<dbReference type="NCBIfam" id="TIGR02391">
    <property type="entry name" value="hypoth_ymh"/>
    <property type="match status" value="1"/>
</dbReference>
<dbReference type="EMBL" id="LEPB01000004">
    <property type="protein sequence ID" value="RCA11055.1"/>
    <property type="molecule type" value="Genomic_DNA"/>
</dbReference>
<sequence length="275" mass="31707">MSKPIDNALIEEISIILADVLTGSKITTMFQYLNFKDFDQINNLPTTSTKWRRLNETISHHCSVSKNAKPLFKATQYVMQPQKFIDKPELWKSTLKSINSKLIFYGFELNDSGKIIPSVRVDSFSEARKRLLSFQDKLSDYDIHEQTMFYCKEEFLKENYFHAIFEASKGLLNRLRSISELTEDGSSLIDKAFILKRPVILIKNNMLSTLTEKSEYNGLKSLLNTIVYLYRNPQAHEPKLYNPKSETDAITAFTLISLAHRILDNCINVRDISSS</sequence>
<comment type="caution">
    <text evidence="2">The sequence shown here is derived from an EMBL/GenBank/DDBJ whole genome shotgun (WGS) entry which is preliminary data.</text>
</comment>
<evidence type="ECO:0000259" key="1">
    <source>
        <dbReference type="Pfam" id="PF09509"/>
    </source>
</evidence>
<gene>
    <name evidence="2" type="ORF">EA71_01810</name>
</gene>
<dbReference type="RefSeq" id="WP_058128576.1">
    <property type="nucleotide sequence ID" value="NZ_JAJAFW010000083.1"/>
</dbReference>
<dbReference type="AlphaFoldDB" id="A0A367CEJ7"/>
<organism evidence="2 3">
    <name type="scientific">Enterococcus durans</name>
    <dbReference type="NCBI Taxonomy" id="53345"/>
    <lineage>
        <taxon>Bacteria</taxon>
        <taxon>Bacillati</taxon>
        <taxon>Bacillota</taxon>
        <taxon>Bacilli</taxon>
        <taxon>Lactobacillales</taxon>
        <taxon>Enterococcaceae</taxon>
        <taxon>Enterococcus</taxon>
    </lineage>
</organism>
<name>A0A367CEJ7_9ENTE</name>
<proteinExistence type="predicted"/>
<evidence type="ECO:0000313" key="2">
    <source>
        <dbReference type="EMBL" id="RCA11055.1"/>
    </source>
</evidence>
<dbReference type="Proteomes" id="UP000252797">
    <property type="component" value="Unassembled WGS sequence"/>
</dbReference>
<protein>
    <submittedName>
        <fullName evidence="2">TIGR02391 family protein</fullName>
    </submittedName>
</protein>